<keyword evidence="7" id="KW-1185">Reference proteome</keyword>
<feature type="compositionally biased region" description="Pro residues" evidence="5">
    <location>
        <begin position="329"/>
        <end position="339"/>
    </location>
</feature>
<feature type="compositionally biased region" description="Low complexity" evidence="5">
    <location>
        <begin position="413"/>
        <end position="428"/>
    </location>
</feature>
<feature type="region of interest" description="Disordered" evidence="5">
    <location>
        <begin position="148"/>
        <end position="393"/>
    </location>
</feature>
<evidence type="ECO:0000256" key="2">
    <source>
        <dbReference type="ARBA" id="ARBA00022490"/>
    </source>
</evidence>
<dbReference type="GO" id="GO:0005634">
    <property type="term" value="C:nucleus"/>
    <property type="evidence" value="ECO:0007669"/>
    <property type="project" value="TreeGrafter"/>
</dbReference>
<dbReference type="Proteomes" id="UP000233556">
    <property type="component" value="Unassembled WGS sequence"/>
</dbReference>
<reference evidence="7" key="1">
    <citation type="submission" date="2017-11" db="EMBL/GenBank/DDBJ databases">
        <authorList>
            <person name="Lima N.C."/>
            <person name="Parody-Merino A.M."/>
            <person name="Battley P.F."/>
            <person name="Fidler A.E."/>
            <person name="Prosdocimi F."/>
        </authorList>
    </citation>
    <scope>NUCLEOTIDE SEQUENCE [LARGE SCALE GENOMIC DNA]</scope>
</reference>
<dbReference type="GO" id="GO:0097444">
    <property type="term" value="C:spine apparatus"/>
    <property type="evidence" value="ECO:0007669"/>
    <property type="project" value="TreeGrafter"/>
</dbReference>
<feature type="compositionally biased region" description="Low complexity" evidence="5">
    <location>
        <begin position="357"/>
        <end position="370"/>
    </location>
</feature>
<name>A0A2I0T983_LIMLA</name>
<gene>
    <name evidence="6" type="ORF">llap_19327</name>
</gene>
<dbReference type="GO" id="GO:0003779">
    <property type="term" value="F:actin binding"/>
    <property type="evidence" value="ECO:0007669"/>
    <property type="project" value="TreeGrafter"/>
</dbReference>
<evidence type="ECO:0000256" key="1">
    <source>
        <dbReference type="ARBA" id="ARBA00004496"/>
    </source>
</evidence>
<dbReference type="GO" id="GO:1905355">
    <property type="term" value="P:spine apparatus assembly"/>
    <property type="evidence" value="ECO:0007669"/>
    <property type="project" value="TreeGrafter"/>
</dbReference>
<comment type="subcellular location">
    <subcellularLocation>
        <location evidence="1">Cytoplasm</location>
    </subcellularLocation>
</comment>
<dbReference type="GO" id="GO:0001725">
    <property type="term" value="C:stress fiber"/>
    <property type="evidence" value="ECO:0007669"/>
    <property type="project" value="TreeGrafter"/>
</dbReference>
<evidence type="ECO:0000256" key="5">
    <source>
        <dbReference type="SAM" id="MobiDB-lite"/>
    </source>
</evidence>
<evidence type="ECO:0000313" key="6">
    <source>
        <dbReference type="EMBL" id="PKU30369.1"/>
    </source>
</evidence>
<evidence type="ECO:0000313" key="7">
    <source>
        <dbReference type="Proteomes" id="UP000233556"/>
    </source>
</evidence>
<feature type="compositionally biased region" description="Low complexity" evidence="5">
    <location>
        <begin position="300"/>
        <end position="309"/>
    </location>
</feature>
<dbReference type="PANTHER" id="PTHR24217">
    <property type="entry name" value="PUTATIVE-RELATED"/>
    <property type="match status" value="1"/>
</dbReference>
<dbReference type="PANTHER" id="PTHR24217:SF13">
    <property type="entry name" value="SYNAPTOPODIN"/>
    <property type="match status" value="1"/>
</dbReference>
<comment type="similarity">
    <text evidence="4">Belongs to the synaptopodin family.</text>
</comment>
<evidence type="ECO:0000256" key="4">
    <source>
        <dbReference type="ARBA" id="ARBA00038161"/>
    </source>
</evidence>
<accession>A0A2I0T983</accession>
<sequence length="492" mass="50539">MAGKDEGMFPAAGRGERDAGATPGLSRSASLSEKELKEAKAQSRRIAAQLTTAPGPSSKGVLLFNRRKQRVDGLAGAGHGGGLPLSPAPRPRQAAMEEGEGQGMKLEPRTPGKELQANASPCREPPAEGQQVPLSVYLKENMASAATNGVQEQAAGGMESRAGGLGDVGAPAGPSTAALPLPQSPEEGKNGEVPGEVPSAPAGTATGTASPASQEQNGARGRQYYEVHLTLAKPKPERRLSLPASPRLVRRHPGSLDGWASPASVPELDEGPPMSPPWSERSLSPLRQDADPRASRQMQARLARNIINAARRKSSSPKAVGMEGSRPFTPIPTGPPSLPQSPRAARLEGSRALAPQAASSVLGSLGSPSPTHKSPLRSPRADGPQFCASPGMSRAAWAEGRRLLLPPGASSCPISGLSPSPRSPLASPVVGGRSPAKRCTSRSPTDSDVSLDSEDSGAKSPGIHSFNLCPRGWTGSLRLKAGGLPSGAPCTS</sequence>
<dbReference type="AlphaFoldDB" id="A0A2I0T983"/>
<dbReference type="GO" id="GO:0032233">
    <property type="term" value="P:positive regulation of actin filament bundle assembly"/>
    <property type="evidence" value="ECO:0007669"/>
    <property type="project" value="TreeGrafter"/>
</dbReference>
<feature type="compositionally biased region" description="Basic and acidic residues" evidence="5">
    <location>
        <begin position="32"/>
        <end position="41"/>
    </location>
</feature>
<feature type="region of interest" description="Disordered" evidence="5">
    <location>
        <begin position="408"/>
        <end position="469"/>
    </location>
</feature>
<dbReference type="InterPro" id="IPR051976">
    <property type="entry name" value="Synaptopodin_domain"/>
</dbReference>
<organism evidence="6 7">
    <name type="scientific">Limosa lapponica baueri</name>
    <dbReference type="NCBI Taxonomy" id="1758121"/>
    <lineage>
        <taxon>Eukaryota</taxon>
        <taxon>Metazoa</taxon>
        <taxon>Chordata</taxon>
        <taxon>Craniata</taxon>
        <taxon>Vertebrata</taxon>
        <taxon>Euteleostomi</taxon>
        <taxon>Archelosauria</taxon>
        <taxon>Archosauria</taxon>
        <taxon>Dinosauria</taxon>
        <taxon>Saurischia</taxon>
        <taxon>Theropoda</taxon>
        <taxon>Coelurosauria</taxon>
        <taxon>Aves</taxon>
        <taxon>Neognathae</taxon>
        <taxon>Neoaves</taxon>
        <taxon>Charadriiformes</taxon>
        <taxon>Scolopacidae</taxon>
        <taxon>Limosa</taxon>
    </lineage>
</organism>
<dbReference type="EMBL" id="KZ514844">
    <property type="protein sequence ID" value="PKU30369.1"/>
    <property type="molecule type" value="Genomic_DNA"/>
</dbReference>
<dbReference type="GO" id="GO:0030018">
    <property type="term" value="C:Z disc"/>
    <property type="evidence" value="ECO:0007669"/>
    <property type="project" value="TreeGrafter"/>
</dbReference>
<keyword evidence="2" id="KW-0963">Cytoplasm</keyword>
<protein>
    <submittedName>
        <fullName evidence="6">Synaptopodin</fullName>
    </submittedName>
</protein>
<feature type="compositionally biased region" description="Low complexity" evidence="5">
    <location>
        <begin position="198"/>
        <end position="213"/>
    </location>
</feature>
<reference evidence="7" key="2">
    <citation type="submission" date="2017-12" db="EMBL/GenBank/DDBJ databases">
        <title>Genome sequence of the Bar-tailed Godwit (Limosa lapponica baueri).</title>
        <authorList>
            <person name="Lima N.C.B."/>
            <person name="Parody-Merino A.M."/>
            <person name="Battley P.F."/>
            <person name="Fidler A.E."/>
            <person name="Prosdocimi F."/>
        </authorList>
    </citation>
    <scope>NUCLEOTIDE SEQUENCE [LARGE SCALE GENOMIC DNA]</scope>
</reference>
<keyword evidence="3" id="KW-0597">Phosphoprotein</keyword>
<evidence type="ECO:0000256" key="3">
    <source>
        <dbReference type="ARBA" id="ARBA00022553"/>
    </source>
</evidence>
<feature type="region of interest" description="Disordered" evidence="5">
    <location>
        <begin position="1"/>
        <end position="130"/>
    </location>
</feature>
<proteinExistence type="inferred from homology"/>
<dbReference type="OrthoDB" id="8943025at2759"/>
<dbReference type="GO" id="GO:0098886">
    <property type="term" value="P:modification of dendritic spine"/>
    <property type="evidence" value="ECO:0007669"/>
    <property type="project" value="TreeGrafter"/>
</dbReference>